<evidence type="ECO:0000259" key="5">
    <source>
        <dbReference type="PROSITE" id="PS50075"/>
    </source>
</evidence>
<dbReference type="Gene3D" id="1.10.1200.10">
    <property type="entry name" value="ACP-like"/>
    <property type="match status" value="1"/>
</dbReference>
<dbReference type="PANTHER" id="PTHR46153">
    <property type="entry name" value="ACYL CARRIER PROTEIN"/>
    <property type="match status" value="1"/>
</dbReference>
<evidence type="ECO:0000256" key="3">
    <source>
        <dbReference type="ARBA" id="ARBA00022553"/>
    </source>
</evidence>
<dbReference type="HAMAP" id="MF_01217">
    <property type="entry name" value="Acyl_carrier"/>
    <property type="match status" value="1"/>
</dbReference>
<keyword evidence="4" id="KW-0275">Fatty acid biosynthesis</keyword>
<keyword evidence="7" id="KW-1185">Reference proteome</keyword>
<sequence>MRKELQSAWRRRAAVATRETMSTVAQVVSAQLGVDKSKVTGCSTFSALGADSLDVVSTVVALEEQFEVDLPDAVDIELPDMGTARLKTMQDLADLIQSRFDAATKTPSHAVAMSSW</sequence>
<dbReference type="InterPro" id="IPR036736">
    <property type="entry name" value="ACP-like_sf"/>
</dbReference>
<dbReference type="Proteomes" id="UP001189429">
    <property type="component" value="Unassembled WGS sequence"/>
</dbReference>
<accession>A0ABN9USL6</accession>
<evidence type="ECO:0000313" key="7">
    <source>
        <dbReference type="Proteomes" id="UP001189429"/>
    </source>
</evidence>
<dbReference type="SUPFAM" id="SSF47336">
    <property type="entry name" value="ACP-like"/>
    <property type="match status" value="1"/>
</dbReference>
<evidence type="ECO:0000313" key="6">
    <source>
        <dbReference type="EMBL" id="CAK0862230.1"/>
    </source>
</evidence>
<dbReference type="PROSITE" id="PS50075">
    <property type="entry name" value="CARRIER"/>
    <property type="match status" value="1"/>
</dbReference>
<dbReference type="EMBL" id="CAUYUJ010016138">
    <property type="protein sequence ID" value="CAK0862230.1"/>
    <property type="molecule type" value="Genomic_DNA"/>
</dbReference>
<comment type="function">
    <text evidence="4">Carrier of the growing fatty acid chain in fatty acid biosynthesis.</text>
</comment>
<comment type="caution">
    <text evidence="6">The sequence shown here is derived from an EMBL/GenBank/DDBJ whole genome shotgun (WGS) entry which is preliminary data.</text>
</comment>
<dbReference type="PANTHER" id="PTHR46153:SF2">
    <property type="entry name" value="ACYL CARRIER PROTEIN"/>
    <property type="match status" value="1"/>
</dbReference>
<dbReference type="InterPro" id="IPR003231">
    <property type="entry name" value="ACP"/>
</dbReference>
<evidence type="ECO:0000256" key="2">
    <source>
        <dbReference type="ARBA" id="ARBA00022450"/>
    </source>
</evidence>
<comment type="similarity">
    <text evidence="1">Belongs to the acyl carrier protein (ACP) family.</text>
</comment>
<feature type="domain" description="Carrier" evidence="5">
    <location>
        <begin position="18"/>
        <end position="100"/>
    </location>
</feature>
<evidence type="ECO:0000256" key="4">
    <source>
        <dbReference type="RuleBase" id="RU000722"/>
    </source>
</evidence>
<keyword evidence="2 4" id="KW-0596">Phosphopantetheine</keyword>
<dbReference type="InterPro" id="IPR009081">
    <property type="entry name" value="PP-bd_ACP"/>
</dbReference>
<keyword evidence="4" id="KW-0444">Lipid biosynthesis</keyword>
<dbReference type="Pfam" id="PF00550">
    <property type="entry name" value="PP-binding"/>
    <property type="match status" value="1"/>
</dbReference>
<keyword evidence="4" id="KW-0443">Lipid metabolism</keyword>
<keyword evidence="3" id="KW-0597">Phosphoprotein</keyword>
<evidence type="ECO:0000256" key="1">
    <source>
        <dbReference type="ARBA" id="ARBA00010930"/>
    </source>
</evidence>
<reference evidence="6" key="1">
    <citation type="submission" date="2023-10" db="EMBL/GenBank/DDBJ databases">
        <authorList>
            <person name="Chen Y."/>
            <person name="Shah S."/>
            <person name="Dougan E. K."/>
            <person name="Thang M."/>
            <person name="Chan C."/>
        </authorList>
    </citation>
    <scope>NUCLEOTIDE SEQUENCE [LARGE SCALE GENOMIC DNA]</scope>
</reference>
<name>A0ABN9USL6_9DINO</name>
<proteinExistence type="inferred from homology"/>
<organism evidence="6 7">
    <name type="scientific">Prorocentrum cordatum</name>
    <dbReference type="NCBI Taxonomy" id="2364126"/>
    <lineage>
        <taxon>Eukaryota</taxon>
        <taxon>Sar</taxon>
        <taxon>Alveolata</taxon>
        <taxon>Dinophyceae</taxon>
        <taxon>Prorocentrales</taxon>
        <taxon>Prorocentraceae</taxon>
        <taxon>Prorocentrum</taxon>
    </lineage>
</organism>
<keyword evidence="4" id="KW-0276">Fatty acid metabolism</keyword>
<dbReference type="InterPro" id="IPR044813">
    <property type="entry name" value="ACP_chloroplastic"/>
</dbReference>
<protein>
    <recommendedName>
        <fullName evidence="4">Acyl carrier protein</fullName>
    </recommendedName>
</protein>
<gene>
    <name evidence="6" type="ORF">PCOR1329_LOCUS50700</name>
</gene>